<dbReference type="AlphaFoldDB" id="A0AAD6X3U2"/>
<reference evidence="1" key="1">
    <citation type="submission" date="2023-03" db="EMBL/GenBank/DDBJ databases">
        <title>Massive genome expansion in bonnet fungi (Mycena s.s.) driven by repeated elements and novel gene families across ecological guilds.</title>
        <authorList>
            <consortium name="Lawrence Berkeley National Laboratory"/>
            <person name="Harder C.B."/>
            <person name="Miyauchi S."/>
            <person name="Viragh M."/>
            <person name="Kuo A."/>
            <person name="Thoen E."/>
            <person name="Andreopoulos B."/>
            <person name="Lu D."/>
            <person name="Skrede I."/>
            <person name="Drula E."/>
            <person name="Henrissat B."/>
            <person name="Morin E."/>
            <person name="Kohler A."/>
            <person name="Barry K."/>
            <person name="LaButti K."/>
            <person name="Morin E."/>
            <person name="Salamov A."/>
            <person name="Lipzen A."/>
            <person name="Mereny Z."/>
            <person name="Hegedus B."/>
            <person name="Baldrian P."/>
            <person name="Stursova M."/>
            <person name="Weitz H."/>
            <person name="Taylor A."/>
            <person name="Grigoriev I.V."/>
            <person name="Nagy L.G."/>
            <person name="Martin F."/>
            <person name="Kauserud H."/>
        </authorList>
    </citation>
    <scope>NUCLEOTIDE SEQUENCE</scope>
    <source>
        <strain evidence="1">CBHHK200</strain>
    </source>
</reference>
<comment type="caution">
    <text evidence="1">The sequence shown here is derived from an EMBL/GenBank/DDBJ whole genome shotgun (WGS) entry which is preliminary data.</text>
</comment>
<name>A0AAD6X3U2_9AGAR</name>
<proteinExistence type="predicted"/>
<gene>
    <name evidence="1" type="ORF">C8F04DRAFT_1090940</name>
</gene>
<evidence type="ECO:0000313" key="1">
    <source>
        <dbReference type="EMBL" id="KAJ7037988.1"/>
    </source>
</evidence>
<sequence>MTSDDWTYLIMLLPAPTGIRVRAAVNEAIAVEERAAGGRLLPDTLIFLSYTGIGIPEKRNKQAMDVGSRTDHDQVRKAAVALASQRLGYPVPTADEIKGIKNALQGDCLALRTWSSALWTSEFELKEIGGEGTGIYHYSAPYLPTVGLPYELNNGAEVLGIAVDTDRNLNMLIRGTTANPRLADSLCGALDLPELVDFNRNSFPLRRCADEKRG</sequence>
<dbReference type="EMBL" id="JARJCM010000034">
    <property type="protein sequence ID" value="KAJ7037988.1"/>
    <property type="molecule type" value="Genomic_DNA"/>
</dbReference>
<organism evidence="1 2">
    <name type="scientific">Mycena alexandri</name>
    <dbReference type="NCBI Taxonomy" id="1745969"/>
    <lineage>
        <taxon>Eukaryota</taxon>
        <taxon>Fungi</taxon>
        <taxon>Dikarya</taxon>
        <taxon>Basidiomycota</taxon>
        <taxon>Agaricomycotina</taxon>
        <taxon>Agaricomycetes</taxon>
        <taxon>Agaricomycetidae</taxon>
        <taxon>Agaricales</taxon>
        <taxon>Marasmiineae</taxon>
        <taxon>Mycenaceae</taxon>
        <taxon>Mycena</taxon>
    </lineage>
</organism>
<protein>
    <submittedName>
        <fullName evidence="1">Uncharacterized protein</fullName>
    </submittedName>
</protein>
<accession>A0AAD6X3U2</accession>
<dbReference type="Proteomes" id="UP001218188">
    <property type="component" value="Unassembled WGS sequence"/>
</dbReference>
<keyword evidence="2" id="KW-1185">Reference proteome</keyword>
<evidence type="ECO:0000313" key="2">
    <source>
        <dbReference type="Proteomes" id="UP001218188"/>
    </source>
</evidence>